<comment type="caution">
    <text evidence="1">The sequence shown here is derived from an EMBL/GenBank/DDBJ whole genome shotgun (WGS) entry which is preliminary data.</text>
</comment>
<dbReference type="Proteomes" id="UP000324222">
    <property type="component" value="Unassembled WGS sequence"/>
</dbReference>
<proteinExistence type="predicted"/>
<keyword evidence="2" id="KW-1185">Reference proteome</keyword>
<dbReference type="AlphaFoldDB" id="A0A5B7F0H5"/>
<sequence>MTVREARKMAILVIVYERNAFRNLKPLPMNVTSGWLVLVEQKRSLLCCSIVRILSTVMCCGRGRDAWMVVAVVSGEQLPLERWEEE</sequence>
<evidence type="ECO:0000313" key="2">
    <source>
        <dbReference type="Proteomes" id="UP000324222"/>
    </source>
</evidence>
<accession>A0A5B7F0H5</accession>
<dbReference type="EMBL" id="VSRR010004550">
    <property type="protein sequence ID" value="MPC40022.1"/>
    <property type="molecule type" value="Genomic_DNA"/>
</dbReference>
<organism evidence="1 2">
    <name type="scientific">Portunus trituberculatus</name>
    <name type="common">Swimming crab</name>
    <name type="synonym">Neptunus trituberculatus</name>
    <dbReference type="NCBI Taxonomy" id="210409"/>
    <lineage>
        <taxon>Eukaryota</taxon>
        <taxon>Metazoa</taxon>
        <taxon>Ecdysozoa</taxon>
        <taxon>Arthropoda</taxon>
        <taxon>Crustacea</taxon>
        <taxon>Multicrustacea</taxon>
        <taxon>Malacostraca</taxon>
        <taxon>Eumalacostraca</taxon>
        <taxon>Eucarida</taxon>
        <taxon>Decapoda</taxon>
        <taxon>Pleocyemata</taxon>
        <taxon>Brachyura</taxon>
        <taxon>Eubrachyura</taxon>
        <taxon>Portunoidea</taxon>
        <taxon>Portunidae</taxon>
        <taxon>Portuninae</taxon>
        <taxon>Portunus</taxon>
    </lineage>
</organism>
<reference evidence="1 2" key="1">
    <citation type="submission" date="2019-05" db="EMBL/GenBank/DDBJ databases">
        <title>Another draft genome of Portunus trituberculatus and its Hox gene families provides insights of decapod evolution.</title>
        <authorList>
            <person name="Jeong J.-H."/>
            <person name="Song I."/>
            <person name="Kim S."/>
            <person name="Choi T."/>
            <person name="Kim D."/>
            <person name="Ryu S."/>
            <person name="Kim W."/>
        </authorList>
    </citation>
    <scope>NUCLEOTIDE SEQUENCE [LARGE SCALE GENOMIC DNA]</scope>
    <source>
        <tissue evidence="1">Muscle</tissue>
    </source>
</reference>
<protein>
    <submittedName>
        <fullName evidence="1">Uncharacterized protein</fullName>
    </submittedName>
</protein>
<gene>
    <name evidence="1" type="ORF">E2C01_033577</name>
</gene>
<name>A0A5B7F0H5_PORTR</name>
<evidence type="ECO:0000313" key="1">
    <source>
        <dbReference type="EMBL" id="MPC40022.1"/>
    </source>
</evidence>